<accession>A0A813K0X5</accession>
<gene>
    <name evidence="2" type="ORF">PGLA2088_LOCUS26625</name>
</gene>
<feature type="compositionally biased region" description="Basic and acidic residues" evidence="1">
    <location>
        <begin position="172"/>
        <end position="184"/>
    </location>
</feature>
<evidence type="ECO:0008006" key="4">
    <source>
        <dbReference type="Google" id="ProtNLM"/>
    </source>
</evidence>
<feature type="region of interest" description="Disordered" evidence="1">
    <location>
        <begin position="172"/>
        <end position="199"/>
    </location>
</feature>
<dbReference type="Gene3D" id="1.20.890.10">
    <property type="entry name" value="cAMP-dependent protein kinase regulatory subunit, dimerization-anchoring domain"/>
    <property type="match status" value="1"/>
</dbReference>
<sequence>MDVTVTEVEDLPAHTFISVRCGEVRKQAPFRVGEALSFPTPSPSKSGAPEAHLPKAFTVDVFRKVGSKQISLAGITAQGGTMRHEGILIPSLEIQGSPVRASLTAILKAVECGPSGGLGRSQQVAAKAKQYLDQHAVQPVLQEMFTQLLEYKPQDPLAFMAEFINRKRDEAEAARGAEEARDFSQEPGLGDAALPGFDE</sequence>
<name>A0A813K0X5_POLGL</name>
<dbReference type="EMBL" id="CAJNNW010027131">
    <property type="protein sequence ID" value="CAE8689791.1"/>
    <property type="molecule type" value="Genomic_DNA"/>
</dbReference>
<dbReference type="CDD" id="cd22961">
    <property type="entry name" value="DD_TEX55-like"/>
    <property type="match status" value="1"/>
</dbReference>
<dbReference type="AlphaFoldDB" id="A0A813K0X5"/>
<reference evidence="2" key="1">
    <citation type="submission" date="2021-02" db="EMBL/GenBank/DDBJ databases">
        <authorList>
            <person name="Dougan E. K."/>
            <person name="Rhodes N."/>
            <person name="Thang M."/>
            <person name="Chan C."/>
        </authorList>
    </citation>
    <scope>NUCLEOTIDE SEQUENCE</scope>
</reference>
<protein>
    <recommendedName>
        <fullName evidence="4">RIIa domain-containing protein</fullName>
    </recommendedName>
</protein>
<feature type="non-terminal residue" evidence="2">
    <location>
        <position position="1"/>
    </location>
</feature>
<evidence type="ECO:0000313" key="2">
    <source>
        <dbReference type="EMBL" id="CAE8689791.1"/>
    </source>
</evidence>
<proteinExistence type="predicted"/>
<dbReference type="Proteomes" id="UP000626109">
    <property type="component" value="Unassembled WGS sequence"/>
</dbReference>
<dbReference type="SUPFAM" id="SSF47391">
    <property type="entry name" value="Dimerization-anchoring domain of cAMP-dependent PK regulatory subunit"/>
    <property type="match status" value="1"/>
</dbReference>
<evidence type="ECO:0000256" key="1">
    <source>
        <dbReference type="SAM" id="MobiDB-lite"/>
    </source>
</evidence>
<organism evidence="2 3">
    <name type="scientific">Polarella glacialis</name>
    <name type="common">Dinoflagellate</name>
    <dbReference type="NCBI Taxonomy" id="89957"/>
    <lineage>
        <taxon>Eukaryota</taxon>
        <taxon>Sar</taxon>
        <taxon>Alveolata</taxon>
        <taxon>Dinophyceae</taxon>
        <taxon>Suessiales</taxon>
        <taxon>Suessiaceae</taxon>
        <taxon>Polarella</taxon>
    </lineage>
</organism>
<evidence type="ECO:0000313" key="3">
    <source>
        <dbReference type="Proteomes" id="UP000626109"/>
    </source>
</evidence>
<comment type="caution">
    <text evidence="2">The sequence shown here is derived from an EMBL/GenBank/DDBJ whole genome shotgun (WGS) entry which is preliminary data.</text>
</comment>